<reference evidence="1 2" key="1">
    <citation type="submission" date="2010-10" db="EMBL/GenBank/DDBJ databases">
        <title>Complete sequence of Frankia sp. EuI1c.</title>
        <authorList>
            <consortium name="US DOE Joint Genome Institute"/>
            <person name="Lucas S."/>
            <person name="Copeland A."/>
            <person name="Lapidus A."/>
            <person name="Cheng J.-F."/>
            <person name="Bruce D."/>
            <person name="Goodwin L."/>
            <person name="Pitluck S."/>
            <person name="Chertkov O."/>
            <person name="Detter J.C."/>
            <person name="Han C."/>
            <person name="Tapia R."/>
            <person name="Land M."/>
            <person name="Hauser L."/>
            <person name="Jeffries C."/>
            <person name="Kyrpides N."/>
            <person name="Ivanova N."/>
            <person name="Mikhailova N."/>
            <person name="Beauchemin N."/>
            <person name="Sen A."/>
            <person name="Sur S.A."/>
            <person name="Gtari M."/>
            <person name="Wall L."/>
            <person name="Tisa L."/>
            <person name="Woyke T."/>
        </authorList>
    </citation>
    <scope>NUCLEOTIDE SEQUENCE [LARGE SCALE GENOMIC DNA]</scope>
    <source>
        <strain evidence="2">DSM 45817 / CECT 9037 / EuI1c</strain>
    </source>
</reference>
<proteinExistence type="predicted"/>
<dbReference type="KEGG" id="fri:FraEuI1c_5816"/>
<organism evidence="1 2">
    <name type="scientific">Pseudofrankia inefficax (strain DSM 45817 / CECT 9037 / DDB 130130 / EuI1c)</name>
    <name type="common">Frankia inefficax</name>
    <dbReference type="NCBI Taxonomy" id="298654"/>
    <lineage>
        <taxon>Bacteria</taxon>
        <taxon>Bacillati</taxon>
        <taxon>Actinomycetota</taxon>
        <taxon>Actinomycetes</taxon>
        <taxon>Frankiales</taxon>
        <taxon>Frankiaceae</taxon>
        <taxon>Pseudofrankia</taxon>
    </lineage>
</organism>
<dbReference type="STRING" id="298654.FraEuI1c_5816"/>
<dbReference type="EMBL" id="CP002299">
    <property type="protein sequence ID" value="ADP83800.1"/>
    <property type="molecule type" value="Genomic_DNA"/>
</dbReference>
<evidence type="ECO:0000313" key="2">
    <source>
        <dbReference type="Proteomes" id="UP000002484"/>
    </source>
</evidence>
<accession>E3IX28</accession>
<gene>
    <name evidence="1" type="ordered locus">FraEuI1c_5816</name>
</gene>
<dbReference type="OrthoDB" id="3830192at2"/>
<name>E3IX28_PSEI1</name>
<dbReference type="RefSeq" id="WP_013426918.1">
    <property type="nucleotide sequence ID" value="NC_014666.1"/>
</dbReference>
<keyword evidence="2" id="KW-1185">Reference proteome</keyword>
<dbReference type="AlphaFoldDB" id="E3IX28"/>
<dbReference type="HOGENOM" id="CLU_1832254_0_0_11"/>
<dbReference type="Proteomes" id="UP000002484">
    <property type="component" value="Chromosome"/>
</dbReference>
<evidence type="ECO:0000313" key="1">
    <source>
        <dbReference type="EMBL" id="ADP83800.1"/>
    </source>
</evidence>
<protein>
    <submittedName>
        <fullName evidence="1">Uncharacterized protein</fullName>
    </submittedName>
</protein>
<sequence>MRRSHADDGPETIALAREAAEAIRRINHLTIASDGGFTYPSEFESTIRPLSAAAYGVTQALRQVAAIADELLAEHPGLYDDRRPRSRGQGQNTLADALMTLAEAGPLAETLGRTLDRAAGCLSHLGIAEPSTASGRRAAR</sequence>
<dbReference type="InParanoid" id="E3IX28"/>